<dbReference type="Pfam" id="PF00078">
    <property type="entry name" value="RVT_1"/>
    <property type="match status" value="1"/>
</dbReference>
<dbReference type="CDD" id="cd01647">
    <property type="entry name" value="RT_LTR"/>
    <property type="match status" value="1"/>
</dbReference>
<dbReference type="GO" id="GO:0003676">
    <property type="term" value="F:nucleic acid binding"/>
    <property type="evidence" value="ECO:0007669"/>
    <property type="project" value="InterPro"/>
</dbReference>
<dbReference type="PROSITE" id="PS50994">
    <property type="entry name" value="INTEGRASE"/>
    <property type="match status" value="1"/>
</dbReference>
<dbReference type="PANTHER" id="PTHR37984">
    <property type="entry name" value="PROTEIN CBG26694"/>
    <property type="match status" value="1"/>
</dbReference>
<keyword evidence="3" id="KW-0540">Nuclease</keyword>
<feature type="compositionally biased region" description="Polar residues" evidence="6">
    <location>
        <begin position="116"/>
        <end position="131"/>
    </location>
</feature>
<dbReference type="Pfam" id="PF00665">
    <property type="entry name" value="rve"/>
    <property type="match status" value="1"/>
</dbReference>
<sequence>MFVDELIVLDLDDKFDMVLGMPWLARHDPAIDWTKRTIVHFGSSSATVSDGPVGAAHAPRGACDPPAEAAQRAAASGYRTRTPTTERVVGRKCESNQKTQIRSDSRGSRSVKSDAAVSTISVDTQVQQEEPVTNKDSDLDASAQGADAIGTNVERRSAVRRRGKESAPALGADAEGSADGCKRPAPEMLVCSRAAGLHEEAIRDQSGLDCVRPRVEPAGDQKEDLSAAGPGQNKTRGTGFRTRSERRKRAKLRKSRSGTEAQLAVSAGQTQELETTVETLSVLTRTNTGLQYKKMKLENPPTIASELTSLPVTSWRRFARDLHDGRIEQICILSDVERVKCEAEELRRLVAEGVDALSAKSKEERFDEQSWDSLKSSPFYEVLREYRDVLPDNIPAELPQDKGVQHEIDLVPGTKYCVTRQWPLPREQVKAIDDFFESRRKAGQVRESKSPHSAPTFCVKKAQGGWRIVHAYNKLNDATVPAQTPIPRKDVIIDSMALSTIFSALDMRDGFYQILMRESDIPLMAVSTPSGMLWEWLVMPQGLKNAPATFNRLFALMRKHKLYANLKKCIFGATEIPVLGCLVGKNGVRPDPGKVRVINEWPTPSNVKELRQFLGLATYLCKYVSNYAGKIRPLSQLLKKDAAWVWTADCQQAFDTVKQGLTEAPILAVADQDRPFHVVCDASDFAIGCALMQHDHEGRDRVIYYQSRQLKPAERNYPVHDKELLAMKYAFAKFRVYLLGSRPFVVYTDHASLRTAIKSPHISHRMARWLSFFAEYNFQVEYKPGRLNVVADALSRRPDYAVHKADTNAIGVARTSTPSSSLLDDVRSAYANDADAKQLLDYFAVPSDKSRQKLAKHLCARVHRYRVHHGLLLYSAVDNNADRIVVPDDHELKLRITYEYHDAPTSGHQGCEKTYLLLTRDFYWSHQYKWVRKYVRACEVSQRMKPATFSQAPLQSLPTPSECWQSISMDFVFGLPPDNKRRTGIVVFVDRFSKMVHLAAVPAEVTAKQTARLFVDMVFRHHGMPIDIVSDRDPRFTARFWQEVFELLGTQLSMSTADHPQTDGQTERVNRVLVDALKSYAHSFQYWSDCLPMAEFAINNSLLP</sequence>
<keyword evidence="1" id="KW-0808">Transferase</keyword>
<dbReference type="InterPro" id="IPR041588">
    <property type="entry name" value="Integrase_H2C2"/>
</dbReference>
<dbReference type="EMBL" id="QXGC01003887">
    <property type="protein sequence ID" value="KAE9172488.1"/>
    <property type="molecule type" value="Genomic_DNA"/>
</dbReference>
<keyword evidence="2" id="KW-0548">Nucleotidyltransferase</keyword>
<dbReference type="FunFam" id="3.30.70.270:FF:000020">
    <property type="entry name" value="Transposon Tf2-6 polyprotein-like Protein"/>
    <property type="match status" value="1"/>
</dbReference>
<dbReference type="AlphaFoldDB" id="A0A6G0ML36"/>
<dbReference type="CDD" id="cd09274">
    <property type="entry name" value="RNase_HI_RT_Ty3"/>
    <property type="match status" value="1"/>
</dbReference>
<dbReference type="Gene3D" id="3.30.420.10">
    <property type="entry name" value="Ribonuclease H-like superfamily/Ribonuclease H"/>
    <property type="match status" value="1"/>
</dbReference>
<evidence type="ECO:0000259" key="7">
    <source>
        <dbReference type="PROSITE" id="PS50994"/>
    </source>
</evidence>
<dbReference type="Gene3D" id="2.40.70.10">
    <property type="entry name" value="Acid Proteases"/>
    <property type="match status" value="1"/>
</dbReference>
<dbReference type="InterPro" id="IPR001584">
    <property type="entry name" value="Integrase_cat-core"/>
</dbReference>
<evidence type="ECO:0000256" key="6">
    <source>
        <dbReference type="SAM" id="MobiDB-lite"/>
    </source>
</evidence>
<dbReference type="InterPro" id="IPR021109">
    <property type="entry name" value="Peptidase_aspartic_dom_sf"/>
</dbReference>
<evidence type="ECO:0000256" key="2">
    <source>
        <dbReference type="ARBA" id="ARBA00022695"/>
    </source>
</evidence>
<gene>
    <name evidence="8" type="ORF">PF004_g27252</name>
</gene>
<dbReference type="Gene3D" id="3.10.10.10">
    <property type="entry name" value="HIV Type 1 Reverse Transcriptase, subunit A, domain 1"/>
    <property type="match status" value="1"/>
</dbReference>
<dbReference type="InterPro" id="IPR050951">
    <property type="entry name" value="Retrovirus_Pol_polyprotein"/>
</dbReference>
<dbReference type="InterPro" id="IPR000477">
    <property type="entry name" value="RT_dom"/>
</dbReference>
<evidence type="ECO:0000256" key="1">
    <source>
        <dbReference type="ARBA" id="ARBA00022679"/>
    </source>
</evidence>
<feature type="compositionally biased region" description="Basic and acidic residues" evidence="6">
    <location>
        <begin position="211"/>
        <end position="225"/>
    </location>
</feature>
<dbReference type="InterPro" id="IPR043502">
    <property type="entry name" value="DNA/RNA_pol_sf"/>
</dbReference>
<comment type="caution">
    <text evidence="8">The sequence shown here is derived from an EMBL/GenBank/DDBJ whole genome shotgun (WGS) entry which is preliminary data.</text>
</comment>
<evidence type="ECO:0000313" key="8">
    <source>
        <dbReference type="EMBL" id="KAE9172488.1"/>
    </source>
</evidence>
<feature type="compositionally biased region" description="Basic and acidic residues" evidence="6">
    <location>
        <begin position="88"/>
        <end position="107"/>
    </location>
</feature>
<organism evidence="8 9">
    <name type="scientific">Phytophthora fragariae</name>
    <dbReference type="NCBI Taxonomy" id="53985"/>
    <lineage>
        <taxon>Eukaryota</taxon>
        <taxon>Sar</taxon>
        <taxon>Stramenopiles</taxon>
        <taxon>Oomycota</taxon>
        <taxon>Peronosporomycetes</taxon>
        <taxon>Peronosporales</taxon>
        <taxon>Peronosporaceae</taxon>
        <taxon>Phytophthora</taxon>
    </lineage>
</organism>
<reference evidence="8 9" key="1">
    <citation type="submission" date="2018-09" db="EMBL/GenBank/DDBJ databases">
        <title>Genomic investigation of the strawberry pathogen Phytophthora fragariae indicates pathogenicity is determined by transcriptional variation in three key races.</title>
        <authorList>
            <person name="Adams T.M."/>
            <person name="Armitage A.D."/>
            <person name="Sobczyk M.K."/>
            <person name="Bates H.J."/>
            <person name="Dunwell J.M."/>
            <person name="Nellist C.F."/>
            <person name="Harrison R.J."/>
        </authorList>
    </citation>
    <scope>NUCLEOTIDE SEQUENCE [LARGE SCALE GENOMIC DNA]</scope>
    <source>
        <strain evidence="8 9">BC-23</strain>
    </source>
</reference>
<evidence type="ECO:0000313" key="9">
    <source>
        <dbReference type="Proteomes" id="UP000476176"/>
    </source>
</evidence>
<dbReference type="Proteomes" id="UP000476176">
    <property type="component" value="Unassembled WGS sequence"/>
</dbReference>
<evidence type="ECO:0000256" key="5">
    <source>
        <dbReference type="ARBA" id="ARBA00023268"/>
    </source>
</evidence>
<name>A0A6G0ML36_9STRA</name>
<protein>
    <recommendedName>
        <fullName evidence="7">Integrase catalytic domain-containing protein</fullName>
    </recommendedName>
</protein>
<feature type="domain" description="Integrase catalytic" evidence="7">
    <location>
        <begin position="954"/>
        <end position="1104"/>
    </location>
</feature>
<dbReference type="InterPro" id="IPR012337">
    <property type="entry name" value="RNaseH-like_sf"/>
</dbReference>
<evidence type="ECO:0000256" key="4">
    <source>
        <dbReference type="ARBA" id="ARBA00022759"/>
    </source>
</evidence>
<dbReference type="InterPro" id="IPR043128">
    <property type="entry name" value="Rev_trsase/Diguanyl_cyclase"/>
</dbReference>
<keyword evidence="4" id="KW-0378">Hydrolase</keyword>
<evidence type="ECO:0000256" key="3">
    <source>
        <dbReference type="ARBA" id="ARBA00022722"/>
    </source>
</evidence>
<accession>A0A6G0ML36</accession>
<dbReference type="GO" id="GO:0004519">
    <property type="term" value="F:endonuclease activity"/>
    <property type="evidence" value="ECO:0007669"/>
    <property type="project" value="UniProtKB-KW"/>
</dbReference>
<dbReference type="Pfam" id="PF17921">
    <property type="entry name" value="Integrase_H2C2"/>
    <property type="match status" value="1"/>
</dbReference>
<keyword evidence="5" id="KW-0511">Multifunctional enzyme</keyword>
<feature type="compositionally biased region" description="Basic residues" evidence="6">
    <location>
        <begin position="244"/>
        <end position="256"/>
    </location>
</feature>
<feature type="region of interest" description="Disordered" evidence="6">
    <location>
        <begin position="72"/>
        <end position="184"/>
    </location>
</feature>
<dbReference type="Pfam" id="PF17919">
    <property type="entry name" value="RT_RNaseH_2"/>
    <property type="match status" value="1"/>
</dbReference>
<proteinExistence type="predicted"/>
<dbReference type="GO" id="GO:0015074">
    <property type="term" value="P:DNA integration"/>
    <property type="evidence" value="ECO:0007669"/>
    <property type="project" value="InterPro"/>
</dbReference>
<dbReference type="GO" id="GO:0016779">
    <property type="term" value="F:nucleotidyltransferase activity"/>
    <property type="evidence" value="ECO:0007669"/>
    <property type="project" value="UniProtKB-KW"/>
</dbReference>
<feature type="region of interest" description="Disordered" evidence="6">
    <location>
        <begin position="208"/>
        <end position="260"/>
    </location>
</feature>
<dbReference type="InterPro" id="IPR036397">
    <property type="entry name" value="RNaseH_sf"/>
</dbReference>
<dbReference type="SUPFAM" id="SSF56672">
    <property type="entry name" value="DNA/RNA polymerases"/>
    <property type="match status" value="1"/>
</dbReference>
<keyword evidence="4" id="KW-0255">Endonuclease</keyword>
<dbReference type="SUPFAM" id="SSF53098">
    <property type="entry name" value="Ribonuclease H-like"/>
    <property type="match status" value="1"/>
</dbReference>
<dbReference type="PANTHER" id="PTHR37984:SF5">
    <property type="entry name" value="PROTEIN NYNRIN-LIKE"/>
    <property type="match status" value="1"/>
</dbReference>
<dbReference type="InterPro" id="IPR041577">
    <property type="entry name" value="RT_RNaseH_2"/>
</dbReference>
<dbReference type="Gene3D" id="3.30.70.270">
    <property type="match status" value="2"/>
</dbReference>
<dbReference type="Gene3D" id="1.10.340.70">
    <property type="match status" value="1"/>
</dbReference>